<protein>
    <recommendedName>
        <fullName evidence="1">YqbQ/XkdQ domain-containing protein</fullName>
    </recommendedName>
</protein>
<evidence type="ECO:0000313" key="2">
    <source>
        <dbReference type="EMBL" id="MFD2911342.1"/>
    </source>
</evidence>
<organism evidence="2 3">
    <name type="scientific">Jeotgalibacillus terrae</name>
    <dbReference type="NCBI Taxonomy" id="587735"/>
    <lineage>
        <taxon>Bacteria</taxon>
        <taxon>Bacillati</taxon>
        <taxon>Bacillota</taxon>
        <taxon>Bacilli</taxon>
        <taxon>Bacillales</taxon>
        <taxon>Caryophanaceae</taxon>
        <taxon>Jeotgalibacillus</taxon>
    </lineage>
</organism>
<keyword evidence="3" id="KW-1185">Reference proteome</keyword>
<dbReference type="Pfam" id="PF24032">
    <property type="entry name" value="YQBQ"/>
    <property type="match status" value="1"/>
</dbReference>
<dbReference type="RefSeq" id="WP_204727895.1">
    <property type="nucleotide sequence ID" value="NZ_JAFBDK010000001.1"/>
</dbReference>
<comment type="caution">
    <text evidence="2">The sequence shown here is derived from an EMBL/GenBank/DDBJ whole genome shotgun (WGS) entry which is preliminary data.</text>
</comment>
<evidence type="ECO:0000259" key="1">
    <source>
        <dbReference type="Pfam" id="PF24032"/>
    </source>
</evidence>
<dbReference type="Proteomes" id="UP001597561">
    <property type="component" value="Unassembled WGS sequence"/>
</dbReference>
<feature type="domain" description="YqbQ/XkdQ" evidence="1">
    <location>
        <begin position="23"/>
        <end position="320"/>
    </location>
</feature>
<accession>A0ABW5ZIJ3</accession>
<proteinExistence type="predicted"/>
<dbReference type="InterPro" id="IPR056937">
    <property type="entry name" value="YqbQ/XkdQ"/>
</dbReference>
<sequence>MALKLWRARGNELLDITPITDQISWRSNKDELGVELNFGNAFGDAIHNPKKHVNLGDMIILKDGEREVTRCIVIDEDLTGRQPIPFTAFDLAYYLNESKRIYQFNGIAADQAIKRICSDYNIPIYSIIKIPTKIDKIYMNETLSDIIKDVLLQAEADQGVNYQFEMYEGKFHVYRSRDIVIVPTYYERGIYASNGTDVMTAPSRKRTIKGMKNSIQVTSDGQLLASVSNDSLIQAYGLLSEIVDVQEEDRPRARNIARNTLRELGKVFEDNSLEMLGDSRVLAGRMIEINEPITGMKGLYMIESVQHTAQNGIHMMSLDLSMKGVQ</sequence>
<reference evidence="3" key="1">
    <citation type="journal article" date="2019" name="Int. J. Syst. Evol. Microbiol.">
        <title>The Global Catalogue of Microorganisms (GCM) 10K type strain sequencing project: providing services to taxonomists for standard genome sequencing and annotation.</title>
        <authorList>
            <consortium name="The Broad Institute Genomics Platform"/>
            <consortium name="The Broad Institute Genome Sequencing Center for Infectious Disease"/>
            <person name="Wu L."/>
            <person name="Ma J."/>
        </authorList>
    </citation>
    <scope>NUCLEOTIDE SEQUENCE [LARGE SCALE GENOMIC DNA]</scope>
    <source>
        <strain evidence="3">KCTC 13528</strain>
    </source>
</reference>
<name>A0ABW5ZIJ3_9BACL</name>
<gene>
    <name evidence="2" type="ORF">ACFS5P_05600</name>
</gene>
<evidence type="ECO:0000313" key="3">
    <source>
        <dbReference type="Proteomes" id="UP001597561"/>
    </source>
</evidence>
<dbReference type="EMBL" id="JBHUPG010000008">
    <property type="protein sequence ID" value="MFD2911342.1"/>
    <property type="molecule type" value="Genomic_DNA"/>
</dbReference>